<evidence type="ECO:0000313" key="1">
    <source>
        <dbReference type="EMBL" id="KAG2219993.1"/>
    </source>
</evidence>
<reference evidence="1 2" key="1">
    <citation type="submission" date="2020-12" db="EMBL/GenBank/DDBJ databases">
        <title>Metabolic potential, ecology and presence of endohyphal bacteria is reflected in genomic diversity of Mucoromycotina.</title>
        <authorList>
            <person name="Muszewska A."/>
            <person name="Okrasinska A."/>
            <person name="Steczkiewicz K."/>
            <person name="Drgas O."/>
            <person name="Orlowska M."/>
            <person name="Perlinska-Lenart U."/>
            <person name="Aleksandrzak-Piekarczyk T."/>
            <person name="Szatraj K."/>
            <person name="Zielenkiewicz U."/>
            <person name="Pilsyk S."/>
            <person name="Malc E."/>
            <person name="Mieczkowski P."/>
            <person name="Kruszewska J.S."/>
            <person name="Biernat P."/>
            <person name="Pawlowska J."/>
        </authorList>
    </citation>
    <scope>NUCLEOTIDE SEQUENCE [LARGE SCALE GENOMIC DNA]</scope>
    <source>
        <strain evidence="1 2">CBS 142.35</strain>
    </source>
</reference>
<dbReference type="OrthoDB" id="2020419at2759"/>
<gene>
    <name evidence="1" type="ORF">INT45_001892</name>
</gene>
<organism evidence="1 2">
    <name type="scientific">Circinella minor</name>
    <dbReference type="NCBI Taxonomy" id="1195481"/>
    <lineage>
        <taxon>Eukaryota</taxon>
        <taxon>Fungi</taxon>
        <taxon>Fungi incertae sedis</taxon>
        <taxon>Mucoromycota</taxon>
        <taxon>Mucoromycotina</taxon>
        <taxon>Mucoromycetes</taxon>
        <taxon>Mucorales</taxon>
        <taxon>Lichtheimiaceae</taxon>
        <taxon>Circinella</taxon>
    </lineage>
</organism>
<evidence type="ECO:0000313" key="2">
    <source>
        <dbReference type="Proteomes" id="UP000646827"/>
    </source>
</evidence>
<sequence length="521" mass="60257">MFTYQRLRLALLSLVLVSITGLIYRWHSTNDSPLFPLHSTTQQNQKSVFQPASYDRNDPRIAKLLENIDLKYCGGPCRFMLPVFIMEQESKAQMHLRQLAFMAGMLNRTIVLPNVGGSRLGACLDHDFTFYYSNTWAEENQEHFQHIPLRNFTSWMKERKAVGFPVTSQTFHVHLSADHKQIGETDNCFAPLMDFTQWHEKSIYLHDSGNIRRRKKYQRILYEFFAGKEEEENDNEFKVEDDNDVPEVMSVYYDRRFPFIQNPASEKPIPYNERITDIADKLSTELSPYLAVHWRTERAEPADALLPCAESLGDLIKTRAEQLGTKPTFFLLTDYPHLFDQSFVDKTVSDNTTETQNYEGEAGFMPVSASFSPNSLTIYHHQAIQYLYTHFQITVTSLETEVMSKEENNIKPPGNWTVLPISKDLAGHDSGVLGIIDKLMAIRADLFIAGKPGVCARRSSFTGRIVDDRIHRRIEELKENTQYWMNEEDVERTNTDTIEEWTDYSQKGSGGMKNIIEYFNL</sequence>
<dbReference type="Gene3D" id="3.40.50.11350">
    <property type="match status" value="1"/>
</dbReference>
<comment type="caution">
    <text evidence="1">The sequence shown here is derived from an EMBL/GenBank/DDBJ whole genome shotgun (WGS) entry which is preliminary data.</text>
</comment>
<proteinExistence type="predicted"/>
<name>A0A8H7S0M6_9FUNG</name>
<dbReference type="Proteomes" id="UP000646827">
    <property type="component" value="Unassembled WGS sequence"/>
</dbReference>
<keyword evidence="2" id="KW-1185">Reference proteome</keyword>
<dbReference type="AlphaFoldDB" id="A0A8H7S0M6"/>
<dbReference type="EMBL" id="JAEPRB010000156">
    <property type="protein sequence ID" value="KAG2219993.1"/>
    <property type="molecule type" value="Genomic_DNA"/>
</dbReference>
<accession>A0A8H7S0M6</accession>
<protein>
    <submittedName>
        <fullName evidence="1">Uncharacterized protein</fullName>
    </submittedName>
</protein>